<reference evidence="3" key="1">
    <citation type="journal article" date="2012" name="G3 (Bethesda)">
        <title>Pichia sorbitophila, an interspecies yeast hybrid reveals early steps of genome resolution following polyploidization.</title>
        <authorList>
            <person name="Leh Louis V."/>
            <person name="Despons L."/>
            <person name="Friedrich A."/>
            <person name="Martin T."/>
            <person name="Durrens P."/>
            <person name="Casaregola S."/>
            <person name="Neuveglise C."/>
            <person name="Fairhead C."/>
            <person name="Marck C."/>
            <person name="Cruz J.A."/>
            <person name="Straub M.L."/>
            <person name="Kugler V."/>
            <person name="Sacerdot C."/>
            <person name="Uzunov Z."/>
            <person name="Thierry A."/>
            <person name="Weiss S."/>
            <person name="Bleykasten C."/>
            <person name="De Montigny J."/>
            <person name="Jacques N."/>
            <person name="Jung P."/>
            <person name="Lemaire M."/>
            <person name="Mallet S."/>
            <person name="Morel G."/>
            <person name="Richard G.F."/>
            <person name="Sarkar A."/>
            <person name="Savel G."/>
            <person name="Schacherer J."/>
            <person name="Seret M.L."/>
            <person name="Talla E."/>
            <person name="Samson G."/>
            <person name="Jubin C."/>
            <person name="Poulain J."/>
            <person name="Vacherie B."/>
            <person name="Barbe V."/>
            <person name="Pelletier E."/>
            <person name="Sherman D.J."/>
            <person name="Westhof E."/>
            <person name="Weissenbach J."/>
            <person name="Baret P.V."/>
            <person name="Wincker P."/>
            <person name="Gaillardin C."/>
            <person name="Dujon B."/>
            <person name="Souciet J.L."/>
        </authorList>
    </citation>
    <scope>NUCLEOTIDE SEQUENCE [LARGE SCALE GENOMIC DNA]</scope>
    <source>
        <strain evidence="3">CBS 270.75 / DBVPG 7215 / KCTC 17166 / NRRL Y-17582</strain>
    </source>
</reference>
<sequence length="120" mass="13632">MSYSQESLSVESADNQATRSQNTVRTLPVTVDGTENAKPIVDYKDKLWTEIDVLDDVKRMAEDRKLFNGFPEGFESHLENIRKSHATLLNALKNTSADNLEEQQAQIVAVMKQTETFRDK</sequence>
<dbReference type="EMBL" id="CP002503">
    <property type="protein sequence ID" value="AET40896.1"/>
    <property type="molecule type" value="Genomic_DNA"/>
</dbReference>
<dbReference type="GeneID" id="11469295"/>
<organism evidence="2 3">
    <name type="scientific">Eremothecium cymbalariae (strain CBS 270.75 / DBVPG 7215 / KCTC 17166 / NRRL Y-17582)</name>
    <name type="common">Yeast</name>
    <dbReference type="NCBI Taxonomy" id="931890"/>
    <lineage>
        <taxon>Eukaryota</taxon>
        <taxon>Fungi</taxon>
        <taxon>Dikarya</taxon>
        <taxon>Ascomycota</taxon>
        <taxon>Saccharomycotina</taxon>
        <taxon>Saccharomycetes</taxon>
        <taxon>Saccharomycetales</taxon>
        <taxon>Saccharomycetaceae</taxon>
        <taxon>Eremothecium</taxon>
    </lineage>
</organism>
<dbReference type="OMA" id="MAREGNT"/>
<name>G8JVN1_ERECY</name>
<keyword evidence="3" id="KW-1185">Reference proteome</keyword>
<dbReference type="eggNOG" id="ENOG502SAYP">
    <property type="taxonomic scope" value="Eukaryota"/>
</dbReference>
<accession>G8JVN1</accession>
<dbReference type="Proteomes" id="UP000006790">
    <property type="component" value="Chromosome 7"/>
</dbReference>
<dbReference type="Pfam" id="PF17242">
    <property type="entry name" value="DUF5315"/>
    <property type="match status" value="1"/>
</dbReference>
<gene>
    <name evidence="2" type="ordered locus">Ecym_7040</name>
</gene>
<feature type="region of interest" description="Disordered" evidence="1">
    <location>
        <begin position="1"/>
        <end position="25"/>
    </location>
</feature>
<protein>
    <submittedName>
        <fullName evidence="2">Uncharacterized protein</fullName>
    </submittedName>
</protein>
<evidence type="ECO:0000313" key="3">
    <source>
        <dbReference type="Proteomes" id="UP000006790"/>
    </source>
</evidence>
<dbReference type="KEGG" id="erc:Ecym_7040"/>
<dbReference type="HOGENOM" id="CLU_164153_0_0_1"/>
<dbReference type="RefSeq" id="XP_003647713.1">
    <property type="nucleotide sequence ID" value="XM_003647665.1"/>
</dbReference>
<dbReference type="InParanoid" id="G8JVN1"/>
<dbReference type="AlphaFoldDB" id="G8JVN1"/>
<evidence type="ECO:0000256" key="1">
    <source>
        <dbReference type="SAM" id="MobiDB-lite"/>
    </source>
</evidence>
<evidence type="ECO:0000313" key="2">
    <source>
        <dbReference type="EMBL" id="AET40896.1"/>
    </source>
</evidence>
<proteinExistence type="predicted"/>
<dbReference type="OrthoDB" id="4065597at2759"/>